<reference evidence="2" key="1">
    <citation type="journal article" date="2019" name="bioRxiv">
        <title>Genomics, evolutionary history and diagnostics of the Alternaria alternata species group including apple and Asian pear pathotypes.</title>
        <authorList>
            <person name="Armitage A.D."/>
            <person name="Cockerton H.M."/>
            <person name="Sreenivasaprasad S."/>
            <person name="Woodhall J.W."/>
            <person name="Lane C.R."/>
            <person name="Harrison R.J."/>
            <person name="Clarkson J.P."/>
        </authorList>
    </citation>
    <scope>NUCLEOTIDE SEQUENCE [LARGE SCALE GENOMIC DNA]</scope>
    <source>
        <strain evidence="2">FERA 635</strain>
    </source>
</reference>
<sequence length="65" mass="6701">MGGGGWHAGVVDQLCFPAIVDRYAAASTNGGHNAIEVTAAIGACDALDDVENSIMDAYRMSDICI</sequence>
<keyword evidence="2" id="KW-1185">Reference proteome</keyword>
<comment type="caution">
    <text evidence="1">The sequence shown here is derived from an EMBL/GenBank/DDBJ whole genome shotgun (WGS) entry which is preliminary data.</text>
</comment>
<dbReference type="EMBL" id="PDXF01000008">
    <property type="protein sequence ID" value="RYO05547.1"/>
    <property type="molecule type" value="Genomic_DNA"/>
</dbReference>
<proteinExistence type="predicted"/>
<evidence type="ECO:0000313" key="2">
    <source>
        <dbReference type="Proteomes" id="UP000293195"/>
    </source>
</evidence>
<accession>A0ABY0GKF2</accession>
<dbReference type="Proteomes" id="UP000293195">
    <property type="component" value="Unassembled WGS sequence"/>
</dbReference>
<evidence type="ECO:0000313" key="1">
    <source>
        <dbReference type="EMBL" id="RYO05547.1"/>
    </source>
</evidence>
<gene>
    <name evidence="1" type="ORF">AA0119_g3251</name>
</gene>
<protein>
    <submittedName>
        <fullName evidence="1">Uncharacterized protein</fullName>
    </submittedName>
</protein>
<name>A0ABY0GKF2_9PLEO</name>
<organism evidence="1 2">
    <name type="scientific">Alternaria tenuissima</name>
    <dbReference type="NCBI Taxonomy" id="119927"/>
    <lineage>
        <taxon>Eukaryota</taxon>
        <taxon>Fungi</taxon>
        <taxon>Dikarya</taxon>
        <taxon>Ascomycota</taxon>
        <taxon>Pezizomycotina</taxon>
        <taxon>Dothideomycetes</taxon>
        <taxon>Pleosporomycetidae</taxon>
        <taxon>Pleosporales</taxon>
        <taxon>Pleosporineae</taxon>
        <taxon>Pleosporaceae</taxon>
        <taxon>Alternaria</taxon>
        <taxon>Alternaria sect. Alternaria</taxon>
        <taxon>Alternaria alternata complex</taxon>
    </lineage>
</organism>